<dbReference type="Proteomes" id="UP001054837">
    <property type="component" value="Unassembled WGS sequence"/>
</dbReference>
<keyword evidence="1" id="KW-0175">Coiled coil</keyword>
<evidence type="ECO:0000313" key="4">
    <source>
        <dbReference type="Proteomes" id="UP001054837"/>
    </source>
</evidence>
<comment type="caution">
    <text evidence="3">The sequence shown here is derived from an EMBL/GenBank/DDBJ whole genome shotgun (WGS) entry which is preliminary data.</text>
</comment>
<reference evidence="3 4" key="1">
    <citation type="submission" date="2021-06" db="EMBL/GenBank/DDBJ databases">
        <title>Caerostris darwini draft genome.</title>
        <authorList>
            <person name="Kono N."/>
            <person name="Arakawa K."/>
        </authorList>
    </citation>
    <scope>NUCLEOTIDE SEQUENCE [LARGE SCALE GENOMIC DNA]</scope>
</reference>
<protein>
    <submittedName>
        <fullName evidence="3">Uncharacterized protein</fullName>
    </submittedName>
</protein>
<dbReference type="EMBL" id="BPLQ01011855">
    <property type="protein sequence ID" value="GIY60789.1"/>
    <property type="molecule type" value="Genomic_DNA"/>
</dbReference>
<feature type="region of interest" description="Disordered" evidence="2">
    <location>
        <begin position="36"/>
        <end position="101"/>
    </location>
</feature>
<gene>
    <name evidence="3" type="ORF">CDAR_22261</name>
</gene>
<evidence type="ECO:0000256" key="2">
    <source>
        <dbReference type="SAM" id="MobiDB-lite"/>
    </source>
</evidence>
<proteinExistence type="predicted"/>
<keyword evidence="4" id="KW-1185">Reference proteome</keyword>
<sequence>MGRTLKDMQIAGLKSVKIKRGGMKYELVLALRSALDSSPNPSVSDLERRRAYMESESTPSKARQRRHERCFEDSNKTMSPIRSIKKKSPKSSTKKPQQGSIEKAIKMKKALEDLLGNLQSIEEQLKFQESLINEMKFLADNLKDGFRNNSYCNHIGNKIHLLF</sequence>
<name>A0AAV4USP8_9ARAC</name>
<feature type="coiled-coil region" evidence="1">
    <location>
        <begin position="104"/>
        <end position="131"/>
    </location>
</feature>
<dbReference type="AlphaFoldDB" id="A0AAV4USP8"/>
<accession>A0AAV4USP8</accession>
<evidence type="ECO:0000256" key="1">
    <source>
        <dbReference type="SAM" id="Coils"/>
    </source>
</evidence>
<evidence type="ECO:0000313" key="3">
    <source>
        <dbReference type="EMBL" id="GIY60789.1"/>
    </source>
</evidence>
<feature type="compositionally biased region" description="Basic residues" evidence="2">
    <location>
        <begin position="83"/>
        <end position="93"/>
    </location>
</feature>
<organism evidence="3 4">
    <name type="scientific">Caerostris darwini</name>
    <dbReference type="NCBI Taxonomy" id="1538125"/>
    <lineage>
        <taxon>Eukaryota</taxon>
        <taxon>Metazoa</taxon>
        <taxon>Ecdysozoa</taxon>
        <taxon>Arthropoda</taxon>
        <taxon>Chelicerata</taxon>
        <taxon>Arachnida</taxon>
        <taxon>Araneae</taxon>
        <taxon>Araneomorphae</taxon>
        <taxon>Entelegynae</taxon>
        <taxon>Araneoidea</taxon>
        <taxon>Araneidae</taxon>
        <taxon>Caerostris</taxon>
    </lineage>
</organism>